<dbReference type="Pfam" id="PF00248">
    <property type="entry name" value="Aldo_ket_red"/>
    <property type="match status" value="1"/>
</dbReference>
<dbReference type="PANTHER" id="PTHR43827">
    <property type="entry name" value="2,5-DIKETO-D-GLUCONIC ACID REDUCTASE"/>
    <property type="match status" value="1"/>
</dbReference>
<dbReference type="EMBL" id="BMOC01000004">
    <property type="protein sequence ID" value="GGJ01510.1"/>
    <property type="molecule type" value="Genomic_DNA"/>
</dbReference>
<proteinExistence type="inferred from homology"/>
<dbReference type="InterPro" id="IPR023210">
    <property type="entry name" value="NADP_OxRdtase_dom"/>
</dbReference>
<evidence type="ECO:0000313" key="6">
    <source>
        <dbReference type="Proteomes" id="UP000653099"/>
    </source>
</evidence>
<sequence length="206" mass="23286">MLPKNLDYKSVVRACERSLGRLDTDYLDLYLTHWPNPAISLREILTAMKTLCDRGLVDNAGVSNFSAYQLSCTKYISEVPIAVNQIELHPLYQQPEVREYCRQSDTVVEAAAPLGRTDIFENPTIREIADAHGRSSTEVILRWAIARDTVVLPKSTSPAHIETNLTAWNWDLPEEDLSVINDLNRDEPVYDQAAHGWGRDVYGISE</sequence>
<name>A0A830ELT2_9EURY</name>
<feature type="domain" description="NADP-dependent oxidoreductase" evidence="4">
    <location>
        <begin position="5"/>
        <end position="184"/>
    </location>
</feature>
<accession>A0A830ELT2</accession>
<reference evidence="5" key="1">
    <citation type="journal article" date="2014" name="Int. J. Syst. Evol. Microbiol.">
        <title>Complete genome sequence of Corynebacterium casei LMG S-19264T (=DSM 44701T), isolated from a smear-ripened cheese.</title>
        <authorList>
            <consortium name="US DOE Joint Genome Institute (JGI-PGF)"/>
            <person name="Walter F."/>
            <person name="Albersmeier A."/>
            <person name="Kalinowski J."/>
            <person name="Ruckert C."/>
        </authorList>
    </citation>
    <scope>NUCLEOTIDE SEQUENCE</scope>
    <source>
        <strain evidence="5">JCM 14359</strain>
    </source>
</reference>
<protein>
    <recommendedName>
        <fullName evidence="4">NADP-dependent oxidoreductase domain-containing protein</fullName>
    </recommendedName>
</protein>
<dbReference type="GO" id="GO:0016616">
    <property type="term" value="F:oxidoreductase activity, acting on the CH-OH group of donors, NAD or NADP as acceptor"/>
    <property type="evidence" value="ECO:0007669"/>
    <property type="project" value="UniProtKB-ARBA"/>
</dbReference>
<dbReference type="PRINTS" id="PR00069">
    <property type="entry name" value="ALDKETRDTASE"/>
</dbReference>
<comment type="similarity">
    <text evidence="1">Belongs to the aldo/keto reductase family.</text>
</comment>
<dbReference type="SUPFAM" id="SSF51430">
    <property type="entry name" value="NAD(P)-linked oxidoreductase"/>
    <property type="match status" value="1"/>
</dbReference>
<evidence type="ECO:0000259" key="4">
    <source>
        <dbReference type="Pfam" id="PF00248"/>
    </source>
</evidence>
<keyword evidence="3" id="KW-0560">Oxidoreductase</keyword>
<organism evidence="5 6">
    <name type="scientific">Halobellus salinus</name>
    <dbReference type="NCBI Taxonomy" id="931585"/>
    <lineage>
        <taxon>Archaea</taxon>
        <taxon>Methanobacteriati</taxon>
        <taxon>Methanobacteriota</taxon>
        <taxon>Stenosarchaea group</taxon>
        <taxon>Halobacteria</taxon>
        <taxon>Halobacteriales</taxon>
        <taxon>Haloferacaceae</taxon>
        <taxon>Halobellus</taxon>
    </lineage>
</organism>
<dbReference type="AlphaFoldDB" id="A0A830ELT2"/>
<keyword evidence="2" id="KW-0521">NADP</keyword>
<evidence type="ECO:0000313" key="5">
    <source>
        <dbReference type="EMBL" id="GGJ01510.1"/>
    </source>
</evidence>
<reference evidence="5" key="2">
    <citation type="submission" date="2020-09" db="EMBL/GenBank/DDBJ databases">
        <authorList>
            <person name="Sun Q."/>
            <person name="Ohkuma M."/>
        </authorList>
    </citation>
    <scope>NUCLEOTIDE SEQUENCE</scope>
    <source>
        <strain evidence="5">JCM 14359</strain>
    </source>
</reference>
<dbReference type="InterPro" id="IPR036812">
    <property type="entry name" value="NAD(P)_OxRdtase_dom_sf"/>
</dbReference>
<dbReference type="InterPro" id="IPR020471">
    <property type="entry name" value="AKR"/>
</dbReference>
<dbReference type="Proteomes" id="UP000653099">
    <property type="component" value="Unassembled WGS sequence"/>
</dbReference>
<comment type="caution">
    <text evidence="5">The sequence shown here is derived from an EMBL/GenBank/DDBJ whole genome shotgun (WGS) entry which is preliminary data.</text>
</comment>
<gene>
    <name evidence="5" type="ORF">GCM10008995_09140</name>
</gene>
<keyword evidence="6" id="KW-1185">Reference proteome</keyword>
<dbReference type="Gene3D" id="3.20.20.100">
    <property type="entry name" value="NADP-dependent oxidoreductase domain"/>
    <property type="match status" value="1"/>
</dbReference>
<dbReference type="PANTHER" id="PTHR43827:SF3">
    <property type="entry name" value="NADP-DEPENDENT OXIDOREDUCTASE DOMAIN-CONTAINING PROTEIN"/>
    <property type="match status" value="1"/>
</dbReference>
<evidence type="ECO:0000256" key="2">
    <source>
        <dbReference type="ARBA" id="ARBA00022857"/>
    </source>
</evidence>
<evidence type="ECO:0000256" key="1">
    <source>
        <dbReference type="ARBA" id="ARBA00007905"/>
    </source>
</evidence>
<evidence type="ECO:0000256" key="3">
    <source>
        <dbReference type="ARBA" id="ARBA00023002"/>
    </source>
</evidence>